<organism evidence="21 22">
    <name type="scientific">Handelsmanbacteria sp. (strain RIFCSPLOWO2_12_FULL_64_10)</name>
    <dbReference type="NCBI Taxonomy" id="1817868"/>
    <lineage>
        <taxon>Bacteria</taxon>
        <taxon>Candidatus Handelsmaniibacteriota</taxon>
    </lineage>
</organism>
<feature type="domain" description="SecA family profile" evidence="20">
    <location>
        <begin position="4"/>
        <end position="785"/>
    </location>
</feature>
<evidence type="ECO:0000256" key="10">
    <source>
        <dbReference type="ARBA" id="ARBA00022840"/>
    </source>
</evidence>
<feature type="binding site" evidence="15">
    <location>
        <position position="675"/>
    </location>
    <ligand>
        <name>ATP</name>
        <dbReference type="ChEBI" id="CHEBI:30616"/>
    </ligand>
</feature>
<dbReference type="GO" id="GO:0005886">
    <property type="term" value="C:plasma membrane"/>
    <property type="evidence" value="ECO:0007669"/>
    <property type="project" value="UniProtKB-SubCell"/>
</dbReference>
<evidence type="ECO:0000256" key="3">
    <source>
        <dbReference type="ARBA" id="ARBA00007650"/>
    </source>
</evidence>
<dbReference type="Gene3D" id="3.10.450.50">
    <property type="match status" value="1"/>
</dbReference>
<dbReference type="Gene3D" id="3.90.1440.10">
    <property type="entry name" value="SecA, preprotein cross-linking domain"/>
    <property type="match status" value="1"/>
</dbReference>
<comment type="subcellular location">
    <subcellularLocation>
        <location evidence="15">Cell membrane</location>
        <topology evidence="15">Peripheral membrane protein</topology>
        <orientation evidence="15">Cytoplasmic side</orientation>
    </subcellularLocation>
    <subcellularLocation>
        <location evidence="15">Cytoplasm</location>
    </subcellularLocation>
    <subcellularLocation>
        <location evidence="2">Membrane</location>
        <topology evidence="2">Peripheral membrane protein</topology>
    </subcellularLocation>
    <text evidence="15">Distribution is 50-50.</text>
</comment>
<dbReference type="SUPFAM" id="SSF52540">
    <property type="entry name" value="P-loop containing nucleoside triphosphate hydrolases"/>
    <property type="match status" value="2"/>
</dbReference>
<dbReference type="Gene3D" id="3.40.50.300">
    <property type="entry name" value="P-loop containing nucleotide triphosphate hydrolases"/>
    <property type="match status" value="3"/>
</dbReference>
<dbReference type="InterPro" id="IPR014001">
    <property type="entry name" value="Helicase_ATP-bd"/>
</dbReference>
<evidence type="ECO:0000256" key="12">
    <source>
        <dbReference type="ARBA" id="ARBA00022967"/>
    </source>
</evidence>
<dbReference type="Pfam" id="PF07516">
    <property type="entry name" value="SecA_SW"/>
    <property type="match status" value="1"/>
</dbReference>
<dbReference type="InterPro" id="IPR027417">
    <property type="entry name" value="P-loop_NTPase"/>
</dbReference>
<keyword evidence="14 15" id="KW-0472">Membrane</keyword>
<sequence>MSATGWLTKVFGNKHERDIKKILPIVGEINAIYETLRGLPDEALKARTAAFKARLTEETADLRKDLAEMQGRLREPMSTEERTALMEEAGETEQEIRSIEAEVLDEILPDAYAVVKEVCRRFRDRGLTFERAGEQVTWREVPYDVQLIGGIELHQGKIAEMATGEGKTLVAAMPIYLNALTARGVHLVTVNNYLARRDAMWVGPIYLFLGLTVGIIQDRRVEQADAYLLVQEGEGFQIVPCEHQDAYAADITYGSKDQFGFDYLYDNMAVRVEDIMQRGHRFGIVDEADSILIDEARTPLIISGPVPESTHRYEEMKPLVQKLVRRQTEVVNRILAEAERMMQEGKGEYETGIQLLQVQRGAPRNRRFMKLLQEEGIKKLITRVELDYLRDKRMGEIDEPLYYSVDERSHIVDLTERGRASLSPEEQDAFVLPDLSVELQQIEEDALPDEEKVKRQDEAHRAYALKSEAIHNVHQLLKAYALYEKDVQYIVDAGRVIIINEYTGRPQPGHRYSDGLHQAIEAKENVQIEQETQTIATVTLQNYFRLYDKLAGMTGTAETESAELFEIYKLDVTVIPTNQPVRRIDYDDLIYKTKREKYNAIIEEIARLHEKGIPVLVGTISVEVSELLSRLLKQRGIQHSVLNARYHQQEAQIVARAGQAGGVTIATNMAGRGTDIKLGPGVVKAPEGHMCALVLNSKDRRPLCPHLRDYTCREDVPCGLHIIGTERHEARRIDRQLRGRSGRQGDPGSSRFFISLEDDLMRLFGSDRIATIMDRLGAEEGEVIEHSMVTKSISRAQRRVEARNFEMRKHLLEYDDVMNQQREVIYDRRRYALEQADLSDQIQEMIDEVAEAVVDAQTNEEDHPEGWNFEGLKADLRGVFLVAPTFQGEDAQITRVDDLKERVRAVVHDAYARRERAFGAEQMRQIERGVTLSVIDDKWKEHLYNMDELKEGISFRAYGQRDPLVEYKKEAFNMFVGLLDEINRETLRALFRIPLAEEAPARMSSRRRAPERVTAIHQEIGGFGAAPEVPSREGMITNAPEEGPAVTQPVRVGPKVGRNDPCPCGSGKKYKKCHGRNVA</sequence>
<dbReference type="PANTHER" id="PTHR30612">
    <property type="entry name" value="SECA INNER MEMBRANE COMPONENT OF SEC PROTEIN SECRETION SYSTEM"/>
    <property type="match status" value="1"/>
</dbReference>
<evidence type="ECO:0000259" key="18">
    <source>
        <dbReference type="PROSITE" id="PS51192"/>
    </source>
</evidence>
<comment type="similarity">
    <text evidence="3 15 16">Belongs to the SecA family.</text>
</comment>
<dbReference type="InterPro" id="IPR011115">
    <property type="entry name" value="SecA_DEAD"/>
</dbReference>
<evidence type="ECO:0000256" key="13">
    <source>
        <dbReference type="ARBA" id="ARBA00023010"/>
    </source>
</evidence>
<dbReference type="CDD" id="cd17928">
    <property type="entry name" value="DEXDc_SecA"/>
    <property type="match status" value="1"/>
</dbReference>
<dbReference type="InterPro" id="IPR011130">
    <property type="entry name" value="SecA_preprotein_X-link_dom"/>
</dbReference>
<dbReference type="EC" id="7.4.2.8" evidence="15"/>
<evidence type="ECO:0000256" key="9">
    <source>
        <dbReference type="ARBA" id="ARBA00022833"/>
    </source>
</evidence>
<keyword evidence="7" id="KW-0479">Metal-binding</keyword>
<dbReference type="AlphaFoldDB" id="A0A1F6CCP5"/>
<dbReference type="InterPro" id="IPR014018">
    <property type="entry name" value="SecA_motor_DEAD"/>
</dbReference>
<comment type="catalytic activity">
    <reaction evidence="15">
        <text>ATP + H2O + cellular proteinSide 1 = ADP + phosphate + cellular proteinSide 2.</text>
        <dbReference type="EC" id="7.4.2.8"/>
    </reaction>
</comment>
<keyword evidence="13 15" id="KW-0811">Translocation</keyword>
<dbReference type="GO" id="GO:0006605">
    <property type="term" value="P:protein targeting"/>
    <property type="evidence" value="ECO:0007669"/>
    <property type="project" value="UniProtKB-UniRule"/>
</dbReference>
<dbReference type="InterPro" id="IPR036266">
    <property type="entry name" value="SecA_Wing/Scaffold_sf"/>
</dbReference>
<evidence type="ECO:0000256" key="4">
    <source>
        <dbReference type="ARBA" id="ARBA00022448"/>
    </source>
</evidence>
<dbReference type="GO" id="GO:0065002">
    <property type="term" value="P:intracellular protein transmembrane transport"/>
    <property type="evidence" value="ECO:0007669"/>
    <property type="project" value="UniProtKB-UniRule"/>
</dbReference>
<evidence type="ECO:0000256" key="2">
    <source>
        <dbReference type="ARBA" id="ARBA00004170"/>
    </source>
</evidence>
<proteinExistence type="inferred from homology"/>
<evidence type="ECO:0000256" key="5">
    <source>
        <dbReference type="ARBA" id="ARBA00022475"/>
    </source>
</evidence>
<dbReference type="InterPro" id="IPR020937">
    <property type="entry name" value="SecA_CS"/>
</dbReference>
<dbReference type="GO" id="GO:0008564">
    <property type="term" value="F:protein-exporting ATPase activity"/>
    <property type="evidence" value="ECO:0007669"/>
    <property type="project" value="UniProtKB-EC"/>
</dbReference>
<dbReference type="GO" id="GO:0046872">
    <property type="term" value="F:metal ion binding"/>
    <property type="evidence" value="ECO:0007669"/>
    <property type="project" value="UniProtKB-KW"/>
</dbReference>
<dbReference type="InterPro" id="IPR001650">
    <property type="entry name" value="Helicase_C-like"/>
</dbReference>
<dbReference type="GO" id="GO:0031522">
    <property type="term" value="C:cell envelope Sec protein transport complex"/>
    <property type="evidence" value="ECO:0007669"/>
    <property type="project" value="UniProtKB-ARBA"/>
</dbReference>
<keyword evidence="12 15" id="KW-1278">Translocase</keyword>
<name>A0A1F6CCP5_HANXR</name>
<dbReference type="GO" id="GO:0017038">
    <property type="term" value="P:protein import"/>
    <property type="evidence" value="ECO:0007669"/>
    <property type="project" value="InterPro"/>
</dbReference>
<evidence type="ECO:0000256" key="16">
    <source>
        <dbReference type="RuleBase" id="RU003874"/>
    </source>
</evidence>
<feature type="domain" description="Helicase C-terminal" evidence="19">
    <location>
        <begin position="585"/>
        <end position="801"/>
    </location>
</feature>
<evidence type="ECO:0000313" key="21">
    <source>
        <dbReference type="EMBL" id="OGG46933.1"/>
    </source>
</evidence>
<dbReference type="NCBIfam" id="TIGR00963">
    <property type="entry name" value="secA"/>
    <property type="match status" value="1"/>
</dbReference>
<evidence type="ECO:0000256" key="14">
    <source>
        <dbReference type="ARBA" id="ARBA00023136"/>
    </source>
</evidence>
<dbReference type="CDD" id="cd18803">
    <property type="entry name" value="SF2_C_secA"/>
    <property type="match status" value="1"/>
</dbReference>
<dbReference type="SUPFAM" id="SSF81886">
    <property type="entry name" value="Helical scaffold and wing domains of SecA"/>
    <property type="match status" value="1"/>
</dbReference>
<dbReference type="Gene3D" id="1.10.3060.10">
    <property type="entry name" value="Helical scaffold and wing domains of SecA"/>
    <property type="match status" value="1"/>
</dbReference>
<dbReference type="GO" id="GO:0043952">
    <property type="term" value="P:protein transport by the Sec complex"/>
    <property type="evidence" value="ECO:0007669"/>
    <property type="project" value="TreeGrafter"/>
</dbReference>
<dbReference type="PROSITE" id="PS51192">
    <property type="entry name" value="HELICASE_ATP_BIND_1"/>
    <property type="match status" value="1"/>
</dbReference>
<evidence type="ECO:0000256" key="17">
    <source>
        <dbReference type="SAM" id="Coils"/>
    </source>
</evidence>
<gene>
    <name evidence="15" type="primary">secA</name>
    <name evidence="21" type="ORF">A3F84_20965</name>
</gene>
<evidence type="ECO:0000256" key="1">
    <source>
        <dbReference type="ARBA" id="ARBA00001947"/>
    </source>
</evidence>
<keyword evidence="17" id="KW-0175">Coiled coil</keyword>
<keyword evidence="9" id="KW-0862">Zinc</keyword>
<keyword evidence="8 15" id="KW-0547">Nucleotide-binding</keyword>
<keyword evidence="10 15" id="KW-0067">ATP-binding</keyword>
<accession>A0A1F6CCP5</accession>
<dbReference type="EMBL" id="MFKF01000279">
    <property type="protein sequence ID" value="OGG46933.1"/>
    <property type="molecule type" value="Genomic_DNA"/>
</dbReference>
<evidence type="ECO:0000256" key="11">
    <source>
        <dbReference type="ARBA" id="ARBA00022927"/>
    </source>
</evidence>
<dbReference type="InterPro" id="IPR044722">
    <property type="entry name" value="SecA_SF2_C"/>
</dbReference>
<dbReference type="PRINTS" id="PR00906">
    <property type="entry name" value="SECA"/>
</dbReference>
<comment type="cofactor">
    <cofactor evidence="1">
        <name>Zn(2+)</name>
        <dbReference type="ChEBI" id="CHEBI:29105"/>
    </cofactor>
</comment>
<dbReference type="SMART" id="SM00958">
    <property type="entry name" value="SecA_PP_bind"/>
    <property type="match status" value="1"/>
</dbReference>
<evidence type="ECO:0000256" key="15">
    <source>
        <dbReference type="HAMAP-Rule" id="MF_01382"/>
    </source>
</evidence>
<feature type="domain" description="Helicase ATP-binding" evidence="18">
    <location>
        <begin position="148"/>
        <end position="324"/>
    </location>
</feature>
<evidence type="ECO:0000256" key="7">
    <source>
        <dbReference type="ARBA" id="ARBA00022723"/>
    </source>
</evidence>
<dbReference type="Pfam" id="PF07517">
    <property type="entry name" value="SecA_DEAD"/>
    <property type="match status" value="1"/>
</dbReference>
<dbReference type="InterPro" id="IPR036670">
    <property type="entry name" value="SecA_X-link_sf"/>
</dbReference>
<dbReference type="SUPFAM" id="SSF81767">
    <property type="entry name" value="Pre-protein crosslinking domain of SecA"/>
    <property type="match status" value="1"/>
</dbReference>
<dbReference type="PROSITE" id="PS51194">
    <property type="entry name" value="HELICASE_CTER"/>
    <property type="match status" value="1"/>
</dbReference>
<dbReference type="PROSITE" id="PS51196">
    <property type="entry name" value="SECA_MOTOR_DEAD"/>
    <property type="match status" value="1"/>
</dbReference>
<dbReference type="FunFam" id="1.10.3060.10:FF:000003">
    <property type="entry name" value="Protein translocase subunit SecA"/>
    <property type="match status" value="1"/>
</dbReference>
<dbReference type="InterPro" id="IPR011116">
    <property type="entry name" value="SecA_Wing/Scaffold"/>
</dbReference>
<feature type="binding site" evidence="15">
    <location>
        <begin position="164"/>
        <end position="168"/>
    </location>
    <ligand>
        <name>ATP</name>
        <dbReference type="ChEBI" id="CHEBI:30616"/>
    </ligand>
</feature>
<dbReference type="FunFam" id="3.40.50.300:FF:000246">
    <property type="entry name" value="Preprotein translocase subunit SecA"/>
    <property type="match status" value="1"/>
</dbReference>
<comment type="function">
    <text evidence="15">Part of the Sec protein translocase complex. Interacts with the SecYEG preprotein conducting channel. Has a central role in coupling the hydrolysis of ATP to the transfer of proteins into and across the cell membrane, serving as an ATP-driven molecular motor driving the stepwise translocation of polypeptide chains across the membrane.</text>
</comment>
<dbReference type="GO" id="GO:0005524">
    <property type="term" value="F:ATP binding"/>
    <property type="evidence" value="ECO:0007669"/>
    <property type="project" value="UniProtKB-UniRule"/>
</dbReference>
<evidence type="ECO:0000256" key="6">
    <source>
        <dbReference type="ARBA" id="ARBA00022490"/>
    </source>
</evidence>
<comment type="subunit">
    <text evidence="15">Monomer and homodimer. Part of the essential Sec protein translocation apparatus which comprises SecA, SecYEG and auxiliary proteins SecDF. Other proteins may also be involved.</text>
</comment>
<dbReference type="GO" id="GO:0005829">
    <property type="term" value="C:cytosol"/>
    <property type="evidence" value="ECO:0007669"/>
    <property type="project" value="TreeGrafter"/>
</dbReference>
<dbReference type="Proteomes" id="UP000178606">
    <property type="component" value="Unassembled WGS sequence"/>
</dbReference>
<dbReference type="InterPro" id="IPR000185">
    <property type="entry name" value="SecA"/>
</dbReference>
<dbReference type="FunFam" id="3.40.50.300:FF:000113">
    <property type="entry name" value="Preprotein translocase subunit SecA"/>
    <property type="match status" value="1"/>
</dbReference>
<dbReference type="Pfam" id="PF02810">
    <property type="entry name" value="SEC-C"/>
    <property type="match status" value="1"/>
</dbReference>
<dbReference type="NCBIfam" id="NF009538">
    <property type="entry name" value="PRK12904.1"/>
    <property type="match status" value="1"/>
</dbReference>
<keyword evidence="6 15" id="KW-0963">Cytoplasm</keyword>
<keyword evidence="11 15" id="KW-0653">Protein transport</keyword>
<feature type="binding site" evidence="15">
    <location>
        <position position="146"/>
    </location>
    <ligand>
        <name>ATP</name>
        <dbReference type="ChEBI" id="CHEBI:30616"/>
    </ligand>
</feature>
<reference evidence="21 22" key="1">
    <citation type="journal article" date="2016" name="Nat. Commun.">
        <title>Thousands of microbial genomes shed light on interconnected biogeochemical processes in an aquifer system.</title>
        <authorList>
            <person name="Anantharaman K."/>
            <person name="Brown C.T."/>
            <person name="Hug L.A."/>
            <person name="Sharon I."/>
            <person name="Castelle C.J."/>
            <person name="Probst A.J."/>
            <person name="Thomas B.C."/>
            <person name="Singh A."/>
            <person name="Wilkins M.J."/>
            <person name="Karaoz U."/>
            <person name="Brodie E.L."/>
            <person name="Williams K.H."/>
            <person name="Hubbard S.S."/>
            <person name="Banfield J.F."/>
        </authorList>
    </citation>
    <scope>NUCLEOTIDE SEQUENCE [LARGE SCALE GENOMIC DNA]</scope>
    <source>
        <strain evidence="22">RIFCSPLOWO2_12_FULL_64_10</strain>
    </source>
</reference>
<keyword evidence="4 15" id="KW-0813">Transport</keyword>
<dbReference type="PANTHER" id="PTHR30612:SF0">
    <property type="entry name" value="CHLOROPLAST PROTEIN-TRANSPORTING ATPASE"/>
    <property type="match status" value="1"/>
</dbReference>
<dbReference type="Pfam" id="PF21090">
    <property type="entry name" value="P-loop_SecA"/>
    <property type="match status" value="1"/>
</dbReference>
<dbReference type="PROSITE" id="PS01312">
    <property type="entry name" value="SECA"/>
    <property type="match status" value="1"/>
</dbReference>
<feature type="coiled-coil region" evidence="17">
    <location>
        <begin position="52"/>
        <end position="102"/>
    </location>
</feature>
<dbReference type="HAMAP" id="MF_01382">
    <property type="entry name" value="SecA"/>
    <property type="match status" value="1"/>
</dbReference>
<evidence type="ECO:0000313" key="22">
    <source>
        <dbReference type="Proteomes" id="UP000178606"/>
    </source>
</evidence>
<comment type="caution">
    <text evidence="21">The sequence shown here is derived from an EMBL/GenBank/DDBJ whole genome shotgun (WGS) entry which is preliminary data.</text>
</comment>
<dbReference type="Pfam" id="PF01043">
    <property type="entry name" value="SecA_PP_bind"/>
    <property type="match status" value="1"/>
</dbReference>
<keyword evidence="5 15" id="KW-1003">Cell membrane</keyword>
<evidence type="ECO:0000259" key="19">
    <source>
        <dbReference type="PROSITE" id="PS51194"/>
    </source>
</evidence>
<evidence type="ECO:0000259" key="20">
    <source>
        <dbReference type="PROSITE" id="PS51196"/>
    </source>
</evidence>
<protein>
    <recommendedName>
        <fullName evidence="15 16">Protein translocase subunit SecA</fullName>
        <ecNumber evidence="15">7.4.2.8</ecNumber>
    </recommendedName>
</protein>
<dbReference type="SMART" id="SM00957">
    <property type="entry name" value="SecA_DEAD"/>
    <property type="match status" value="1"/>
</dbReference>
<evidence type="ECO:0000256" key="8">
    <source>
        <dbReference type="ARBA" id="ARBA00022741"/>
    </source>
</evidence>
<dbReference type="InterPro" id="IPR004027">
    <property type="entry name" value="SEC_C_motif"/>
</dbReference>